<keyword evidence="10 19" id="KW-1133">Transmembrane helix</keyword>
<keyword evidence="18" id="KW-0479">Metal-binding</keyword>
<evidence type="ECO:0000256" key="7">
    <source>
        <dbReference type="ARBA" id="ARBA00022741"/>
    </source>
</evidence>
<evidence type="ECO:0000256" key="17">
    <source>
        <dbReference type="PIRSR" id="PIRSR600829-3"/>
    </source>
</evidence>
<evidence type="ECO:0000256" key="1">
    <source>
        <dbReference type="ARBA" id="ARBA00004651"/>
    </source>
</evidence>
<dbReference type="CDD" id="cd14265">
    <property type="entry name" value="UDPK_IM_like"/>
    <property type="match status" value="1"/>
</dbReference>
<comment type="similarity">
    <text evidence="2">Belongs to the bacterial diacylglycerol kinase family.</text>
</comment>
<feature type="binding site" evidence="18">
    <location>
        <position position="74"/>
    </location>
    <ligand>
        <name>a divalent metal cation</name>
        <dbReference type="ChEBI" id="CHEBI:60240"/>
    </ligand>
</feature>
<keyword evidence="6 19" id="KW-0812">Transmembrane</keyword>
<evidence type="ECO:0000256" key="11">
    <source>
        <dbReference type="ARBA" id="ARBA00023098"/>
    </source>
</evidence>
<evidence type="ECO:0000256" key="5">
    <source>
        <dbReference type="ARBA" id="ARBA00022679"/>
    </source>
</evidence>
<keyword evidence="11" id="KW-0443">Lipid metabolism</keyword>
<dbReference type="Pfam" id="PF01219">
    <property type="entry name" value="DAGK_prokar"/>
    <property type="match status" value="1"/>
</dbReference>
<keyword evidence="13" id="KW-0594">Phospholipid biosynthesis</keyword>
<protein>
    <submittedName>
        <fullName evidence="20">Diacylglycerol kinase</fullName>
    </submittedName>
</protein>
<name>A0A222FKX7_9GAMM</name>
<comment type="subcellular location">
    <subcellularLocation>
        <location evidence="1">Cell membrane</location>
        <topology evidence="1">Multi-pass membrane protein</topology>
    </subcellularLocation>
</comment>
<evidence type="ECO:0000256" key="19">
    <source>
        <dbReference type="SAM" id="Phobius"/>
    </source>
</evidence>
<evidence type="ECO:0000256" key="9">
    <source>
        <dbReference type="ARBA" id="ARBA00022840"/>
    </source>
</evidence>
<dbReference type="GO" id="GO:0005886">
    <property type="term" value="C:plasma membrane"/>
    <property type="evidence" value="ECO:0007669"/>
    <property type="project" value="UniProtKB-SubCell"/>
</dbReference>
<evidence type="ECO:0000256" key="2">
    <source>
        <dbReference type="ARBA" id="ARBA00005967"/>
    </source>
</evidence>
<evidence type="ECO:0000256" key="4">
    <source>
        <dbReference type="ARBA" id="ARBA00022516"/>
    </source>
</evidence>
<dbReference type="InterPro" id="IPR000829">
    <property type="entry name" value="DAGK"/>
</dbReference>
<feature type="binding site" evidence="17">
    <location>
        <begin position="83"/>
        <end position="85"/>
    </location>
    <ligand>
        <name>ATP</name>
        <dbReference type="ChEBI" id="CHEBI:30616"/>
    </ligand>
</feature>
<feature type="binding site" evidence="17">
    <location>
        <begin position="92"/>
        <end position="93"/>
    </location>
    <ligand>
        <name>ATP</name>
        <dbReference type="ChEBI" id="CHEBI:30616"/>
    </ligand>
</feature>
<organism evidence="20 21">
    <name type="scientific">Bacterioplanes sanyensis</name>
    <dbReference type="NCBI Taxonomy" id="1249553"/>
    <lineage>
        <taxon>Bacteria</taxon>
        <taxon>Pseudomonadati</taxon>
        <taxon>Pseudomonadota</taxon>
        <taxon>Gammaproteobacteria</taxon>
        <taxon>Oceanospirillales</taxon>
        <taxon>Oceanospirillaceae</taxon>
        <taxon>Bacterioplanes</taxon>
    </lineage>
</organism>
<feature type="active site" description="Proton acceptor" evidence="15">
    <location>
        <position position="67"/>
    </location>
</feature>
<evidence type="ECO:0000256" key="8">
    <source>
        <dbReference type="ARBA" id="ARBA00022777"/>
    </source>
</evidence>
<dbReference type="GO" id="GO:0016301">
    <property type="term" value="F:kinase activity"/>
    <property type="evidence" value="ECO:0007669"/>
    <property type="project" value="UniProtKB-KW"/>
</dbReference>
<evidence type="ECO:0000313" key="21">
    <source>
        <dbReference type="Proteomes" id="UP000202440"/>
    </source>
</evidence>
<keyword evidence="3" id="KW-1003">Cell membrane</keyword>
<feature type="transmembrane region" description="Helical" evidence="19">
    <location>
        <begin position="94"/>
        <end position="118"/>
    </location>
</feature>
<dbReference type="RefSeq" id="WP_094060862.1">
    <property type="nucleotide sequence ID" value="NZ_CP022530.1"/>
</dbReference>
<evidence type="ECO:0000256" key="12">
    <source>
        <dbReference type="ARBA" id="ARBA00023136"/>
    </source>
</evidence>
<keyword evidence="7 17" id="KW-0547">Nucleotide-binding</keyword>
<sequence>MMAQLQRRYRAWVAALAGLKTVTQREAHFRIHICAALAVVVVGWWFDIQRTDWVPLVLCMALVMSLEAMNAAVEALADALHPEHHPLIGKAKDMAAAAVLIAALCSVVVAVVVFWPYWRV</sequence>
<dbReference type="OrthoDB" id="9796011at2"/>
<keyword evidence="4" id="KW-0444">Lipid biosynthesis</keyword>
<dbReference type="GO" id="GO:0046872">
    <property type="term" value="F:metal ion binding"/>
    <property type="evidence" value="ECO:0007669"/>
    <property type="project" value="UniProtKB-KW"/>
</dbReference>
<dbReference type="GO" id="GO:0005524">
    <property type="term" value="F:ATP binding"/>
    <property type="evidence" value="ECO:0007669"/>
    <property type="project" value="UniProtKB-KW"/>
</dbReference>
<feature type="binding site" evidence="16">
    <location>
        <position position="7"/>
    </location>
    <ligand>
        <name>substrate</name>
    </ligand>
</feature>
<accession>A0A222FKX7</accession>
<dbReference type="KEGG" id="bsan:CHH28_13835"/>
<gene>
    <name evidence="20" type="ORF">CHH28_13835</name>
</gene>
<dbReference type="InterPro" id="IPR036945">
    <property type="entry name" value="DAGK_sf"/>
</dbReference>
<evidence type="ECO:0000256" key="3">
    <source>
        <dbReference type="ARBA" id="ARBA00022475"/>
    </source>
</evidence>
<evidence type="ECO:0000256" key="6">
    <source>
        <dbReference type="ARBA" id="ARBA00022692"/>
    </source>
</evidence>
<dbReference type="PANTHER" id="PTHR34299:SF1">
    <property type="entry name" value="DIACYLGLYCEROL KINASE"/>
    <property type="match status" value="1"/>
</dbReference>
<dbReference type="Proteomes" id="UP000202440">
    <property type="component" value="Chromosome"/>
</dbReference>
<evidence type="ECO:0000256" key="16">
    <source>
        <dbReference type="PIRSR" id="PIRSR600829-2"/>
    </source>
</evidence>
<dbReference type="AlphaFoldDB" id="A0A222FKX7"/>
<evidence type="ECO:0000256" key="10">
    <source>
        <dbReference type="ARBA" id="ARBA00022989"/>
    </source>
</evidence>
<keyword evidence="12 19" id="KW-0472">Membrane</keyword>
<dbReference type="EMBL" id="CP022530">
    <property type="protein sequence ID" value="ASP39687.1"/>
    <property type="molecule type" value="Genomic_DNA"/>
</dbReference>
<feature type="binding site" evidence="17">
    <location>
        <position position="26"/>
    </location>
    <ligand>
        <name>ATP</name>
        <dbReference type="ChEBI" id="CHEBI:30616"/>
    </ligand>
</feature>
<keyword evidence="14" id="KW-1208">Phospholipid metabolism</keyword>
<feature type="transmembrane region" description="Helical" evidence="19">
    <location>
        <begin position="29"/>
        <end position="47"/>
    </location>
</feature>
<dbReference type="Gene3D" id="1.10.287.3610">
    <property type="match status" value="1"/>
</dbReference>
<evidence type="ECO:0000256" key="18">
    <source>
        <dbReference type="PIRSR" id="PIRSR600829-4"/>
    </source>
</evidence>
<comment type="cofactor">
    <cofactor evidence="18">
        <name>Mg(2+)</name>
        <dbReference type="ChEBI" id="CHEBI:18420"/>
    </cofactor>
    <text evidence="18">Mn(2+), Zn(2+), Cd(2+) and Co(2+) support activity to lesser extents.</text>
</comment>
<dbReference type="InterPro" id="IPR033717">
    <property type="entry name" value="UDPK"/>
</dbReference>
<reference evidence="20 21" key="1">
    <citation type="submission" date="2017-07" db="EMBL/GenBank/DDBJ databases">
        <title>Annotated genome sequence of Bacterioplanes sanyensis isolated from Red Sea.</title>
        <authorList>
            <person name="Rehman Z.U."/>
        </authorList>
    </citation>
    <scope>NUCLEOTIDE SEQUENCE [LARGE SCALE GENOMIC DNA]</scope>
    <source>
        <strain evidence="20 21">NV9</strain>
    </source>
</reference>
<feature type="binding site" evidence="17">
    <location>
        <position position="74"/>
    </location>
    <ligand>
        <name>ATP</name>
        <dbReference type="ChEBI" id="CHEBI:30616"/>
    </ligand>
</feature>
<keyword evidence="5" id="KW-0808">Transferase</keyword>
<keyword evidence="21" id="KW-1185">Reference proteome</keyword>
<feature type="binding site" evidence="16">
    <location>
        <position position="67"/>
    </location>
    <ligand>
        <name>substrate</name>
    </ligand>
</feature>
<proteinExistence type="inferred from homology"/>
<dbReference type="GO" id="GO:0008654">
    <property type="term" value="P:phospholipid biosynthetic process"/>
    <property type="evidence" value="ECO:0007669"/>
    <property type="project" value="UniProtKB-KW"/>
</dbReference>
<evidence type="ECO:0000256" key="15">
    <source>
        <dbReference type="PIRSR" id="PIRSR600829-1"/>
    </source>
</evidence>
<keyword evidence="9 17" id="KW-0067">ATP-binding</keyword>
<feature type="binding site" evidence="17">
    <location>
        <position position="7"/>
    </location>
    <ligand>
        <name>ATP</name>
        <dbReference type="ChEBI" id="CHEBI:30616"/>
    </ligand>
</feature>
<keyword evidence="18" id="KW-0460">Magnesium</keyword>
<evidence type="ECO:0000313" key="20">
    <source>
        <dbReference type="EMBL" id="ASP39687.1"/>
    </source>
</evidence>
<dbReference type="PANTHER" id="PTHR34299">
    <property type="entry name" value="DIACYLGLYCEROL KINASE"/>
    <property type="match status" value="1"/>
</dbReference>
<keyword evidence="8 20" id="KW-0418">Kinase</keyword>
<evidence type="ECO:0000256" key="14">
    <source>
        <dbReference type="ARBA" id="ARBA00023264"/>
    </source>
</evidence>
<evidence type="ECO:0000256" key="13">
    <source>
        <dbReference type="ARBA" id="ARBA00023209"/>
    </source>
</evidence>
<feature type="binding site" evidence="18">
    <location>
        <position position="26"/>
    </location>
    <ligand>
        <name>a divalent metal cation</name>
        <dbReference type="ChEBI" id="CHEBI:60240"/>
    </ligand>
</feature>